<protein>
    <submittedName>
        <fullName evidence="2">Uncharacterized protein</fullName>
    </submittedName>
</protein>
<keyword evidence="3" id="KW-1185">Reference proteome</keyword>
<proteinExistence type="predicted"/>
<name>A0AAV3Y3Q6_9GAST</name>
<feature type="region of interest" description="Disordered" evidence="1">
    <location>
        <begin position="37"/>
        <end position="56"/>
    </location>
</feature>
<evidence type="ECO:0000313" key="2">
    <source>
        <dbReference type="EMBL" id="GFN77289.1"/>
    </source>
</evidence>
<dbReference type="Proteomes" id="UP000735302">
    <property type="component" value="Unassembled WGS sequence"/>
</dbReference>
<evidence type="ECO:0000313" key="3">
    <source>
        <dbReference type="Proteomes" id="UP000735302"/>
    </source>
</evidence>
<sequence>MTGQSTENSVTRVNGPPVSRDLVVNIIKKETVHLTSRVNEDDGTSLKPSGESKPENVRLKAGKNCLKIGTWNVRILCMQGKLDNIIKKIKEMIFDIL</sequence>
<reference evidence="2 3" key="1">
    <citation type="journal article" date="2021" name="Elife">
        <title>Chloroplast acquisition without the gene transfer in kleptoplastic sea slugs, Plakobranchus ocellatus.</title>
        <authorList>
            <person name="Maeda T."/>
            <person name="Takahashi S."/>
            <person name="Yoshida T."/>
            <person name="Shimamura S."/>
            <person name="Takaki Y."/>
            <person name="Nagai Y."/>
            <person name="Toyoda A."/>
            <person name="Suzuki Y."/>
            <person name="Arimoto A."/>
            <person name="Ishii H."/>
            <person name="Satoh N."/>
            <person name="Nishiyama T."/>
            <person name="Hasebe M."/>
            <person name="Maruyama T."/>
            <person name="Minagawa J."/>
            <person name="Obokata J."/>
            <person name="Shigenobu S."/>
        </authorList>
    </citation>
    <scope>NUCLEOTIDE SEQUENCE [LARGE SCALE GENOMIC DNA]</scope>
</reference>
<dbReference type="EMBL" id="BLXT01000468">
    <property type="protein sequence ID" value="GFN77289.1"/>
    <property type="molecule type" value="Genomic_DNA"/>
</dbReference>
<gene>
    <name evidence="2" type="ORF">PoB_000379500</name>
</gene>
<evidence type="ECO:0000256" key="1">
    <source>
        <dbReference type="SAM" id="MobiDB-lite"/>
    </source>
</evidence>
<accession>A0AAV3Y3Q6</accession>
<comment type="caution">
    <text evidence="2">The sequence shown here is derived from an EMBL/GenBank/DDBJ whole genome shotgun (WGS) entry which is preliminary data.</text>
</comment>
<dbReference type="AlphaFoldDB" id="A0AAV3Y3Q6"/>
<organism evidence="2 3">
    <name type="scientific">Plakobranchus ocellatus</name>
    <dbReference type="NCBI Taxonomy" id="259542"/>
    <lineage>
        <taxon>Eukaryota</taxon>
        <taxon>Metazoa</taxon>
        <taxon>Spiralia</taxon>
        <taxon>Lophotrochozoa</taxon>
        <taxon>Mollusca</taxon>
        <taxon>Gastropoda</taxon>
        <taxon>Heterobranchia</taxon>
        <taxon>Euthyneura</taxon>
        <taxon>Panpulmonata</taxon>
        <taxon>Sacoglossa</taxon>
        <taxon>Placobranchoidea</taxon>
        <taxon>Plakobranchidae</taxon>
        <taxon>Plakobranchus</taxon>
    </lineage>
</organism>